<dbReference type="InterPro" id="IPR036374">
    <property type="entry name" value="OxRdtase_Mopterin-bd_sf"/>
</dbReference>
<name>A0A1Y5I0Y7_OSTTA</name>
<keyword evidence="1" id="KW-0812">Transmembrane</keyword>
<keyword evidence="1" id="KW-1133">Transmembrane helix</keyword>
<gene>
    <name evidence="4" type="ORF">BE221DRAFT_81186</name>
</gene>
<keyword evidence="2" id="KW-0732">Signal</keyword>
<dbReference type="eggNOG" id="ENOG502SY2Z">
    <property type="taxonomic scope" value="Eukaryota"/>
</dbReference>
<feature type="chain" id="PRO_5012102187" description="Oxidoreductase molybdopterin-binding domain-containing protein" evidence="2">
    <location>
        <begin position="18"/>
        <end position="634"/>
    </location>
</feature>
<protein>
    <recommendedName>
        <fullName evidence="3">Oxidoreductase molybdopterin-binding domain-containing protein</fullName>
    </recommendedName>
</protein>
<dbReference type="Proteomes" id="UP000195557">
    <property type="component" value="Unassembled WGS sequence"/>
</dbReference>
<dbReference type="Gene3D" id="3.90.420.10">
    <property type="entry name" value="Oxidoreductase, molybdopterin-binding domain"/>
    <property type="match status" value="1"/>
</dbReference>
<proteinExistence type="predicted"/>
<dbReference type="EMBL" id="KZ155832">
    <property type="protein sequence ID" value="OUS43201.1"/>
    <property type="molecule type" value="Genomic_DNA"/>
</dbReference>
<reference evidence="4" key="1">
    <citation type="submission" date="2017-04" db="EMBL/GenBank/DDBJ databases">
        <title>Population genomics of picophytoplankton unveils novel chromosome hypervariability.</title>
        <authorList>
            <consortium name="DOE Joint Genome Institute"/>
            <person name="Blanc-Mathieu R."/>
            <person name="Krasovec M."/>
            <person name="Hebrard M."/>
            <person name="Yau S."/>
            <person name="Desgranges E."/>
            <person name="Martin J."/>
            <person name="Schackwitz W."/>
            <person name="Kuo A."/>
            <person name="Salin G."/>
            <person name="Donnadieu C."/>
            <person name="Desdevises Y."/>
            <person name="Sanchez-Ferandin S."/>
            <person name="Moreau H."/>
            <person name="Rivals E."/>
            <person name="Grigoriev I.V."/>
            <person name="Grimsley N."/>
            <person name="Eyre-Walker A."/>
            <person name="Piganeau G."/>
        </authorList>
    </citation>
    <scope>NUCLEOTIDE SEQUENCE [LARGE SCALE GENOMIC DNA]</scope>
    <source>
        <strain evidence="4">RCC 1115</strain>
    </source>
</reference>
<dbReference type="SUPFAM" id="SSF56524">
    <property type="entry name" value="Oxidoreductase molybdopterin-binding domain"/>
    <property type="match status" value="1"/>
</dbReference>
<feature type="signal peptide" evidence="2">
    <location>
        <begin position="1"/>
        <end position="17"/>
    </location>
</feature>
<feature type="domain" description="Oxidoreductase molybdopterin-binding" evidence="3">
    <location>
        <begin position="466"/>
        <end position="555"/>
    </location>
</feature>
<dbReference type="AlphaFoldDB" id="A0A1Y5I0Y7"/>
<evidence type="ECO:0000256" key="1">
    <source>
        <dbReference type="SAM" id="Phobius"/>
    </source>
</evidence>
<evidence type="ECO:0000313" key="4">
    <source>
        <dbReference type="EMBL" id="OUS43201.1"/>
    </source>
</evidence>
<keyword evidence="1" id="KW-0472">Membrane</keyword>
<dbReference type="Pfam" id="PF00174">
    <property type="entry name" value="Oxidored_molyb"/>
    <property type="match status" value="1"/>
</dbReference>
<accession>A0A1Y5I0Y7</accession>
<dbReference type="InterPro" id="IPR000572">
    <property type="entry name" value="OxRdtase_Mopterin-bd_dom"/>
</dbReference>
<organism evidence="4">
    <name type="scientific">Ostreococcus tauri</name>
    <name type="common">Marine green alga</name>
    <dbReference type="NCBI Taxonomy" id="70448"/>
    <lineage>
        <taxon>Eukaryota</taxon>
        <taxon>Viridiplantae</taxon>
        <taxon>Chlorophyta</taxon>
        <taxon>Mamiellophyceae</taxon>
        <taxon>Mamiellales</taxon>
        <taxon>Bathycoccaceae</taxon>
        <taxon>Ostreococcus</taxon>
    </lineage>
</organism>
<evidence type="ECO:0000259" key="3">
    <source>
        <dbReference type="Pfam" id="PF00174"/>
    </source>
</evidence>
<evidence type="ECO:0000256" key="2">
    <source>
        <dbReference type="SAM" id="SignalP"/>
    </source>
</evidence>
<sequence>MLTLCALFSTISAFARAEPNALETEFSFDEVQRNGDVVELRGKYEIRNADANEVDLVGLALKFRFPGTVDVRADDGSVTKSKALPSDWRASCFWSYVEGRYNGTNVCPSITFAVTSQELEVRFVNSIKLCPGCVLRGDGSRTSFAVKHVKYLPFARGVAPLELRGIEQFVDGPPTPARPVFRVCFPKDVDFSFRVSSYPSRQDDVASSSQKTAIMPLGTAGYDAFLRVFIDVTNRQAEDYDMSNVVITFPFDWSIVPDEKRGKVQQTPDDFFIRCHGSGSSLCDVTEVERSRDGFAIRFKNGFALCPGCSLRGSGPQRCAFEVYSPFLFPVDIESVRGASAARHSSARHMIDLDDPNVKKHVDQKRRLRDAHVKASSTSTSEACAVRGVAPGNRAVKKFIVLDLGRPIPPEHDPWTSGDAFEIEFEHQGAVVRRSLGELRSANGGKWTEFELRAWNCVTGWSFADGLKFNGVGLDVVLRCAFGENLKFECLFQTGADGYTTSVDARDLDGAFLAVTDESGEMVSREHGGPRLVFPTLFGWKSAKYLKSVTLRAYEGGFWEKLGCHRRGRWALDERWASGTSSRVWTALAWLTNRYQIFGDAIWIWVMVVGGKVLGAIASFTSLFSIGNRNRKLQ</sequence>
<feature type="transmembrane region" description="Helical" evidence="1">
    <location>
        <begin position="602"/>
        <end position="626"/>
    </location>
</feature>